<organism evidence="16 17">
    <name type="scientific">Musa acuminata subsp. malaccensis</name>
    <name type="common">Wild banana</name>
    <name type="synonym">Musa malaccensis</name>
    <dbReference type="NCBI Taxonomy" id="214687"/>
    <lineage>
        <taxon>Eukaryota</taxon>
        <taxon>Viridiplantae</taxon>
        <taxon>Streptophyta</taxon>
        <taxon>Embryophyta</taxon>
        <taxon>Tracheophyta</taxon>
        <taxon>Spermatophyta</taxon>
        <taxon>Magnoliopsida</taxon>
        <taxon>Liliopsida</taxon>
        <taxon>Zingiberales</taxon>
        <taxon>Musaceae</taxon>
        <taxon>Musa</taxon>
    </lineage>
</organism>
<sequence length="415" mass="44955">MQQLLPALLLLILTHLPVAIKDLVAFDVKDYGAAGDGITDDTQAFADAWEATCRKATGLPIMFIPGKNKFLVSPIIFKGPCKASNVLVQVEGTLVAPDSPSTWNFTDASLWIQFKSVDGLRLTSSGFGLFDGRGSNWWRQSCKLDPRKGCTSLAPTAVKFVQCNDLAVSSLRFINSPQTHILIIDSNRVYVTNLNITAPGTSPNTDGIHIHASRHVYIQDTIIGTGDDCISIGDRTSDIVVTRITCGPGHGISVGSLGRGGSNVSVERIQVSYVNFFNTTNGARIKTWQGATGYAKSMSFEKIKFNNVQNPIIIDQNYGAKANNYTIQQNAVQISNVRYAYCAGTAKTDIAINLNCSQTVPCTDIQFDNVNIPVTSRGGTTRAYCNNAHVTTSGYINPPVMPCFPLKQSFDNIIS</sequence>
<dbReference type="PANTHER" id="PTHR31375">
    <property type="match status" value="1"/>
</dbReference>
<evidence type="ECO:0000256" key="9">
    <source>
        <dbReference type="ARBA" id="ARBA00023295"/>
    </source>
</evidence>
<dbReference type="EnsemblPlants" id="Ma11_t15340.1">
    <property type="protein sequence ID" value="Ma11_p15340.1"/>
    <property type="gene ID" value="Ma11_g15340"/>
</dbReference>
<dbReference type="PROSITE" id="PS00502">
    <property type="entry name" value="POLYGALACTURONASE"/>
    <property type="match status" value="1"/>
</dbReference>
<comment type="subcellular location">
    <subcellularLocation>
        <location evidence="1">Secreted</location>
        <location evidence="1">Cell wall</location>
    </subcellularLocation>
</comment>
<evidence type="ECO:0000256" key="8">
    <source>
        <dbReference type="ARBA" id="ARBA00022801"/>
    </source>
</evidence>
<keyword evidence="17" id="KW-1185">Reference proteome</keyword>
<accession>A0A804L851</accession>
<evidence type="ECO:0000256" key="14">
    <source>
        <dbReference type="SAM" id="SignalP"/>
    </source>
</evidence>
<dbReference type="OMA" id="NGQPWWS"/>
<keyword evidence="10" id="KW-0961">Cell wall biogenesis/degradation</keyword>
<proteinExistence type="inferred from homology"/>
<comment type="similarity">
    <text evidence="2 13">Belongs to the glycosyl hydrolase 28 family.</text>
</comment>
<evidence type="ECO:0000313" key="16">
    <source>
        <dbReference type="EnsemblPlants" id="Ma11_p15340.1"/>
    </source>
</evidence>
<evidence type="ECO:0000256" key="2">
    <source>
        <dbReference type="ARBA" id="ARBA00008834"/>
    </source>
</evidence>
<dbReference type="Pfam" id="PF00295">
    <property type="entry name" value="Glyco_hydro_28"/>
    <property type="match status" value="1"/>
</dbReference>
<dbReference type="Proteomes" id="UP000012960">
    <property type="component" value="Unplaced"/>
</dbReference>
<name>A0A804L851_MUSAM</name>
<dbReference type="InterPro" id="IPR000743">
    <property type="entry name" value="Glyco_hydro_28"/>
</dbReference>
<dbReference type="SMART" id="SM00710">
    <property type="entry name" value="PbH1"/>
    <property type="match status" value="4"/>
</dbReference>
<keyword evidence="9 13" id="KW-0326">Glycosidase</keyword>
<dbReference type="AlphaFoldDB" id="A0A804L851"/>
<reference evidence="16" key="2">
    <citation type="submission" date="2021-05" db="UniProtKB">
        <authorList>
            <consortium name="EnsemblPlants"/>
        </authorList>
    </citation>
    <scope>IDENTIFICATION</scope>
    <source>
        <strain evidence="16">subsp. malaccensis</strain>
    </source>
</reference>
<keyword evidence="7" id="KW-0677">Repeat</keyword>
<evidence type="ECO:0000256" key="7">
    <source>
        <dbReference type="ARBA" id="ARBA00022737"/>
    </source>
</evidence>
<feature type="active site" evidence="12">
    <location>
        <position position="250"/>
    </location>
</feature>
<evidence type="ECO:0000256" key="4">
    <source>
        <dbReference type="ARBA" id="ARBA00022512"/>
    </source>
</evidence>
<protein>
    <recommendedName>
        <fullName evidence="3">endo-polygalacturonase</fullName>
        <ecNumber evidence="3">3.2.1.15</ecNumber>
    </recommendedName>
</protein>
<dbReference type="InterPro" id="IPR012334">
    <property type="entry name" value="Pectin_lyas_fold"/>
</dbReference>
<evidence type="ECO:0000256" key="5">
    <source>
        <dbReference type="ARBA" id="ARBA00022525"/>
    </source>
</evidence>
<dbReference type="Gramene" id="Ma11_t15340.1">
    <property type="protein sequence ID" value="Ma11_p15340.1"/>
    <property type="gene ID" value="Ma11_g15340"/>
</dbReference>
<evidence type="ECO:0000256" key="1">
    <source>
        <dbReference type="ARBA" id="ARBA00004191"/>
    </source>
</evidence>
<keyword evidence="5" id="KW-0964">Secreted</keyword>
<dbReference type="InterPro" id="IPR011050">
    <property type="entry name" value="Pectin_lyase_fold/virulence"/>
</dbReference>
<comment type="catalytic activity">
    <reaction evidence="11">
        <text>(1,4-alpha-D-galacturonosyl)n+m + H2O = (1,4-alpha-D-galacturonosyl)n + (1,4-alpha-D-galacturonosyl)m.</text>
        <dbReference type="EC" id="3.2.1.15"/>
    </reaction>
</comment>
<evidence type="ECO:0000256" key="10">
    <source>
        <dbReference type="ARBA" id="ARBA00023316"/>
    </source>
</evidence>
<dbReference type="EMBL" id="HG996475">
    <property type="protein sequence ID" value="CAG1864664.1"/>
    <property type="molecule type" value="Genomic_DNA"/>
</dbReference>
<evidence type="ECO:0000256" key="12">
    <source>
        <dbReference type="PROSITE-ProRule" id="PRU10052"/>
    </source>
</evidence>
<dbReference type="InterPro" id="IPR006626">
    <property type="entry name" value="PbH1"/>
</dbReference>
<evidence type="ECO:0000256" key="13">
    <source>
        <dbReference type="RuleBase" id="RU361169"/>
    </source>
</evidence>
<evidence type="ECO:0000313" key="17">
    <source>
        <dbReference type="Proteomes" id="UP000012960"/>
    </source>
</evidence>
<gene>
    <name evidence="15" type="ORF">GSMUA_09640.1</name>
</gene>
<dbReference type="Gene3D" id="2.160.20.10">
    <property type="entry name" value="Single-stranded right-handed beta-helix, Pectin lyase-like"/>
    <property type="match status" value="1"/>
</dbReference>
<keyword evidence="8 13" id="KW-0378">Hydrolase</keyword>
<dbReference type="GO" id="GO:0005975">
    <property type="term" value="P:carbohydrate metabolic process"/>
    <property type="evidence" value="ECO:0007669"/>
    <property type="project" value="InterPro"/>
</dbReference>
<feature type="signal peptide" evidence="14">
    <location>
        <begin position="1"/>
        <end position="19"/>
    </location>
</feature>
<evidence type="ECO:0000256" key="6">
    <source>
        <dbReference type="ARBA" id="ARBA00022729"/>
    </source>
</evidence>
<evidence type="ECO:0000313" key="15">
    <source>
        <dbReference type="EMBL" id="CAG1864664.1"/>
    </source>
</evidence>
<dbReference type="SUPFAM" id="SSF51126">
    <property type="entry name" value="Pectin lyase-like"/>
    <property type="match status" value="1"/>
</dbReference>
<dbReference type="EC" id="3.2.1.15" evidence="3"/>
<dbReference type="GO" id="GO:0071555">
    <property type="term" value="P:cell wall organization"/>
    <property type="evidence" value="ECO:0007669"/>
    <property type="project" value="UniProtKB-KW"/>
</dbReference>
<reference evidence="15" key="1">
    <citation type="submission" date="2021-03" db="EMBL/GenBank/DDBJ databases">
        <authorList>
            <consortium name="Genoscope - CEA"/>
            <person name="William W."/>
        </authorList>
    </citation>
    <scope>NUCLEOTIDE SEQUENCE</scope>
    <source>
        <strain evidence="15">Doubled-haploid Pahang</strain>
    </source>
</reference>
<keyword evidence="4" id="KW-0134">Cell wall</keyword>
<keyword evidence="6 14" id="KW-0732">Signal</keyword>
<dbReference type="InParanoid" id="A0A804L851"/>
<dbReference type="GO" id="GO:0004650">
    <property type="term" value="F:polygalacturonase activity"/>
    <property type="evidence" value="ECO:0007669"/>
    <property type="project" value="UniProtKB-EC"/>
</dbReference>
<feature type="chain" id="PRO_5036220249" description="endo-polygalacturonase" evidence="14">
    <location>
        <begin position="20"/>
        <end position="415"/>
    </location>
</feature>
<evidence type="ECO:0000256" key="11">
    <source>
        <dbReference type="ARBA" id="ARBA00034074"/>
    </source>
</evidence>
<evidence type="ECO:0000256" key="3">
    <source>
        <dbReference type="ARBA" id="ARBA00012736"/>
    </source>
</evidence>
<dbReference type="FunFam" id="2.160.20.10:FF:000032">
    <property type="entry name" value="Pectin lyase-like superfamily protein"/>
    <property type="match status" value="1"/>
</dbReference>